<name>A0A2R6AY29_9ARCH</name>
<dbReference type="Gene3D" id="2.60.120.700">
    <property type="entry name" value="Peptidase G1"/>
    <property type="match status" value="1"/>
</dbReference>
<organism evidence="1 2">
    <name type="scientific">Candidatus Marsarchaeota G2 archaeon OSP_D</name>
    <dbReference type="NCBI Taxonomy" id="1978157"/>
    <lineage>
        <taxon>Archaea</taxon>
        <taxon>Candidatus Marsarchaeota</taxon>
        <taxon>Candidatus Marsarchaeota group 2</taxon>
    </lineage>
</organism>
<evidence type="ECO:0008006" key="3">
    <source>
        <dbReference type="Google" id="ProtNLM"/>
    </source>
</evidence>
<evidence type="ECO:0000313" key="1">
    <source>
        <dbReference type="EMBL" id="PSN91305.1"/>
    </source>
</evidence>
<dbReference type="PANTHER" id="PTHR37536">
    <property type="entry name" value="PUTATIVE (AFU_ORTHOLOGUE AFUA_3G02970)-RELATED"/>
    <property type="match status" value="1"/>
</dbReference>
<accession>A0A2R6AY29</accession>
<dbReference type="EMBL" id="NEXE01000029">
    <property type="protein sequence ID" value="PSN91305.1"/>
    <property type="molecule type" value="Genomic_DNA"/>
</dbReference>
<dbReference type="Proteomes" id="UP000240322">
    <property type="component" value="Unassembled WGS sequence"/>
</dbReference>
<gene>
    <name evidence="1" type="ORF">B9Q03_04595</name>
</gene>
<evidence type="ECO:0000313" key="2">
    <source>
        <dbReference type="Proteomes" id="UP000240322"/>
    </source>
</evidence>
<dbReference type="Pfam" id="PF01828">
    <property type="entry name" value="Peptidase_A4"/>
    <property type="match status" value="1"/>
</dbReference>
<dbReference type="CDD" id="cd13426">
    <property type="entry name" value="Peptidase_G1"/>
    <property type="match status" value="1"/>
</dbReference>
<dbReference type="PANTHER" id="PTHR37536:SF1">
    <property type="entry name" value="ASPERGILLOPEPSIN, PUTAITVE (AFU_ORTHOLOGUE AFUA_7G01200)"/>
    <property type="match status" value="1"/>
</dbReference>
<dbReference type="InterPro" id="IPR038656">
    <property type="entry name" value="Peptidase_G1_sf"/>
</dbReference>
<dbReference type="GO" id="GO:0006508">
    <property type="term" value="P:proteolysis"/>
    <property type="evidence" value="ECO:0007669"/>
    <property type="project" value="InterPro"/>
</dbReference>
<dbReference type="GO" id="GO:0070007">
    <property type="term" value="F:glutamic-type endopeptidase activity"/>
    <property type="evidence" value="ECO:0007669"/>
    <property type="project" value="InterPro"/>
</dbReference>
<reference evidence="1 2" key="1">
    <citation type="submission" date="2017-04" db="EMBL/GenBank/DDBJ databases">
        <title>Novel microbial lineages endemic to geothermal iron-oxide mats fill important gaps in the evolutionary history of Archaea.</title>
        <authorList>
            <person name="Jay Z.J."/>
            <person name="Beam J.P."/>
            <person name="Dlakic M."/>
            <person name="Rusch D.B."/>
            <person name="Kozubal M.A."/>
            <person name="Inskeep W.P."/>
        </authorList>
    </citation>
    <scope>NUCLEOTIDE SEQUENCE [LARGE SCALE GENOMIC DNA]</scope>
    <source>
        <strain evidence="1">OSP_D</strain>
    </source>
</reference>
<sequence>MPKHFMLLLAAAVFLGLLLGSGVGLVSSASAFEPTFLKAAPRMAYGSSSTALNWAGYAVAVQSGEVDAAYGSWIVPTLSCSSKGTTYAAFWVGIDGYNDSTVEQTGVLGECEHGSAVYSAWYEFYPASPVYANSSDVVKPGDTMYGRVVYNSASNCFTTTLTDKTEGWTYTSPCTAVSGAQRSDAEWITERPAVAGSLTTLANFGTAYYGYDYTGMSGTNTVVINGVTRTVAQSNYIAITMVSYNGKVLASPSALTTDGTSFTVSYVSSSPTHGNGHK</sequence>
<dbReference type="AlphaFoldDB" id="A0A2R6AY29"/>
<comment type="caution">
    <text evidence="1">The sequence shown here is derived from an EMBL/GenBank/DDBJ whole genome shotgun (WGS) entry which is preliminary data.</text>
</comment>
<dbReference type="SUPFAM" id="SSF49899">
    <property type="entry name" value="Concanavalin A-like lectins/glucanases"/>
    <property type="match status" value="1"/>
</dbReference>
<protein>
    <recommendedName>
        <fullName evidence="3">Peptidase A4</fullName>
    </recommendedName>
</protein>
<dbReference type="InterPro" id="IPR013320">
    <property type="entry name" value="ConA-like_dom_sf"/>
</dbReference>
<proteinExistence type="predicted"/>
<dbReference type="InterPro" id="IPR000250">
    <property type="entry name" value="Peptidase_G1"/>
</dbReference>